<organism evidence="3 4">
    <name type="scientific">Ornithinibacillus salinisoli</name>
    <dbReference type="NCBI Taxonomy" id="1848459"/>
    <lineage>
        <taxon>Bacteria</taxon>
        <taxon>Bacillati</taxon>
        <taxon>Bacillota</taxon>
        <taxon>Bacilli</taxon>
        <taxon>Bacillales</taxon>
        <taxon>Bacillaceae</taxon>
        <taxon>Ornithinibacillus</taxon>
    </lineage>
</organism>
<dbReference type="Gene3D" id="3.10.450.40">
    <property type="match status" value="2"/>
</dbReference>
<gene>
    <name evidence="3" type="ORF">ACFSJF_06350</name>
</gene>
<feature type="compositionally biased region" description="Basic and acidic residues" evidence="1">
    <location>
        <begin position="130"/>
        <end position="143"/>
    </location>
</feature>
<keyword evidence="4" id="KW-1185">Reference proteome</keyword>
<evidence type="ECO:0000313" key="4">
    <source>
        <dbReference type="Proteomes" id="UP001597383"/>
    </source>
</evidence>
<proteinExistence type="predicted"/>
<dbReference type="Proteomes" id="UP001597383">
    <property type="component" value="Unassembled WGS sequence"/>
</dbReference>
<evidence type="ECO:0000256" key="1">
    <source>
        <dbReference type="SAM" id="MobiDB-lite"/>
    </source>
</evidence>
<feature type="domain" description="PepSY" evidence="2">
    <location>
        <begin position="173"/>
        <end position="227"/>
    </location>
</feature>
<protein>
    <submittedName>
        <fullName evidence="3">PepSY domain-containing protein</fullName>
    </submittedName>
</protein>
<sequence length="247" mass="26693">MKKKFAITIGAIALTVVLGLGIYHSDAANADPALSEADIRVMVESQYPGTITEIELEKNRNSIIYEVKVDSNGKRYEIKLDGDTGEVLKLEEKTLMAAGNVDTDGNIGKNGSSNLAVTEKEGQSNSRSETSSKDNTSSDKNDDTSDQVDDSDKNTEEKDDKTDDGKSSKKATIDTDTAKSIALKEFPGTVTELELDEDDGRLIYEIEIETVSGEAEFEIDAYTGEILVISIDSDLGVSIGDDDDDDD</sequence>
<dbReference type="EMBL" id="JBHUHQ010000012">
    <property type="protein sequence ID" value="MFD2043874.1"/>
    <property type="molecule type" value="Genomic_DNA"/>
</dbReference>
<evidence type="ECO:0000259" key="2">
    <source>
        <dbReference type="Pfam" id="PF03413"/>
    </source>
</evidence>
<dbReference type="Pfam" id="PF03413">
    <property type="entry name" value="PepSY"/>
    <property type="match status" value="2"/>
</dbReference>
<feature type="compositionally biased region" description="Basic and acidic residues" evidence="1">
    <location>
        <begin position="150"/>
        <end position="171"/>
    </location>
</feature>
<evidence type="ECO:0000313" key="3">
    <source>
        <dbReference type="EMBL" id="MFD2043874.1"/>
    </source>
</evidence>
<accession>A0ABW4VXH3</accession>
<name>A0ABW4VXH3_9BACI</name>
<comment type="caution">
    <text evidence="3">The sequence shown here is derived from an EMBL/GenBank/DDBJ whole genome shotgun (WGS) entry which is preliminary data.</text>
</comment>
<dbReference type="InterPro" id="IPR025711">
    <property type="entry name" value="PepSY"/>
</dbReference>
<feature type="region of interest" description="Disordered" evidence="1">
    <location>
        <begin position="100"/>
        <end position="171"/>
    </location>
</feature>
<feature type="domain" description="PepSY" evidence="2">
    <location>
        <begin position="34"/>
        <end position="90"/>
    </location>
</feature>
<reference evidence="4" key="1">
    <citation type="journal article" date="2019" name="Int. J. Syst. Evol. Microbiol.">
        <title>The Global Catalogue of Microorganisms (GCM) 10K type strain sequencing project: providing services to taxonomists for standard genome sequencing and annotation.</title>
        <authorList>
            <consortium name="The Broad Institute Genomics Platform"/>
            <consortium name="The Broad Institute Genome Sequencing Center for Infectious Disease"/>
            <person name="Wu L."/>
            <person name="Ma J."/>
        </authorList>
    </citation>
    <scope>NUCLEOTIDE SEQUENCE [LARGE SCALE GENOMIC DNA]</scope>
    <source>
        <strain evidence="4">R28</strain>
    </source>
</reference>
<dbReference type="RefSeq" id="WP_377555962.1">
    <property type="nucleotide sequence ID" value="NZ_JBHUHQ010000012.1"/>
</dbReference>